<dbReference type="InterPro" id="IPR001296">
    <property type="entry name" value="Glyco_trans_1"/>
</dbReference>
<comment type="caution">
    <text evidence="3">The sequence shown here is derived from an EMBL/GenBank/DDBJ whole genome shotgun (WGS) entry which is preliminary data.</text>
</comment>
<evidence type="ECO:0000259" key="2">
    <source>
        <dbReference type="Pfam" id="PF13439"/>
    </source>
</evidence>
<protein>
    <submittedName>
        <fullName evidence="3">Glycosyl transferase, group 1</fullName>
    </submittedName>
</protein>
<dbReference type="Proteomes" id="UP000034837">
    <property type="component" value="Unassembled WGS sequence"/>
</dbReference>
<organism evidence="3 4">
    <name type="scientific">Candidatus Magasanikbacteria bacterium GW2011_GWA2_42_32</name>
    <dbReference type="NCBI Taxonomy" id="1619039"/>
    <lineage>
        <taxon>Bacteria</taxon>
        <taxon>Candidatus Magasanikiibacteriota</taxon>
    </lineage>
</organism>
<dbReference type="InterPro" id="IPR050194">
    <property type="entry name" value="Glycosyltransferase_grp1"/>
</dbReference>
<sequence>MKSQKIKILFVANALEVGGAEKFLLDLLKYLDKGKFEPYLATVIGGGALEEQFLQLNLPLYIYGRRRLRYLGGIVQFWQLYKLMKKIKPDIVHTQLFAADLWGRLAAFLAQVPLIITTEQNVNVDQSLLREFLKMLTYRLTDKVVAISTAVKNYAIKKYKLAADKIVIIPNDVDIAALEKRMISTTPKAINKKIIINTGRLVIQKGQKYLLQAFAALPQKNECELWLVGNGPLKKELQTQAQNLGIEKQVKFLGTRHDVPELLAQADLFAFSSIFEGLGIAVLEAAVAKLPIVASKIDGILDILKDEESGLLVEPKNPEVLTKALQKILENPYLGRQLAERAYQQVKNNFDVAVVVKKYEELYENLASK</sequence>
<dbReference type="PANTHER" id="PTHR45947">
    <property type="entry name" value="SULFOQUINOVOSYL TRANSFERASE SQD2"/>
    <property type="match status" value="1"/>
</dbReference>
<name>A0A0G1CDS1_9BACT</name>
<dbReference type="Pfam" id="PF13439">
    <property type="entry name" value="Glyco_transf_4"/>
    <property type="match status" value="1"/>
</dbReference>
<keyword evidence="3" id="KW-0808">Transferase</keyword>
<evidence type="ECO:0000259" key="1">
    <source>
        <dbReference type="Pfam" id="PF00534"/>
    </source>
</evidence>
<dbReference type="Pfam" id="PF00534">
    <property type="entry name" value="Glycos_transf_1"/>
    <property type="match status" value="1"/>
</dbReference>
<gene>
    <name evidence="3" type="ORF">UV20_C0005G0011</name>
</gene>
<reference evidence="3 4" key="1">
    <citation type="journal article" date="2015" name="Nature">
        <title>rRNA introns, odd ribosomes, and small enigmatic genomes across a large radiation of phyla.</title>
        <authorList>
            <person name="Brown C.T."/>
            <person name="Hug L.A."/>
            <person name="Thomas B.C."/>
            <person name="Sharon I."/>
            <person name="Castelle C.J."/>
            <person name="Singh A."/>
            <person name="Wilkins M.J."/>
            <person name="Williams K.H."/>
            <person name="Banfield J.F."/>
        </authorList>
    </citation>
    <scope>NUCLEOTIDE SEQUENCE [LARGE SCALE GENOMIC DNA]</scope>
</reference>
<proteinExistence type="predicted"/>
<evidence type="ECO:0000313" key="4">
    <source>
        <dbReference type="Proteomes" id="UP000034837"/>
    </source>
</evidence>
<dbReference type="PANTHER" id="PTHR45947:SF14">
    <property type="entry name" value="SLL1723 PROTEIN"/>
    <property type="match status" value="1"/>
</dbReference>
<dbReference type="SUPFAM" id="SSF53756">
    <property type="entry name" value="UDP-Glycosyltransferase/glycogen phosphorylase"/>
    <property type="match status" value="1"/>
</dbReference>
<feature type="domain" description="Glycosyl transferase family 1" evidence="1">
    <location>
        <begin position="188"/>
        <end position="344"/>
    </location>
</feature>
<dbReference type="GO" id="GO:0016757">
    <property type="term" value="F:glycosyltransferase activity"/>
    <property type="evidence" value="ECO:0007669"/>
    <property type="project" value="InterPro"/>
</dbReference>
<dbReference type="InterPro" id="IPR028098">
    <property type="entry name" value="Glyco_trans_4-like_N"/>
</dbReference>
<dbReference type="AlphaFoldDB" id="A0A0G1CDS1"/>
<accession>A0A0G1CDS1</accession>
<dbReference type="Gene3D" id="3.40.50.2000">
    <property type="entry name" value="Glycogen Phosphorylase B"/>
    <property type="match status" value="2"/>
</dbReference>
<dbReference type="EMBL" id="LCDO01000005">
    <property type="protein sequence ID" value="KKS56846.1"/>
    <property type="molecule type" value="Genomic_DNA"/>
</dbReference>
<feature type="domain" description="Glycosyltransferase subfamily 4-like N-terminal" evidence="2">
    <location>
        <begin position="17"/>
        <end position="175"/>
    </location>
</feature>
<evidence type="ECO:0000313" key="3">
    <source>
        <dbReference type="EMBL" id="KKS56846.1"/>
    </source>
</evidence>